<dbReference type="Proteomes" id="UP000824151">
    <property type="component" value="Unassembled WGS sequence"/>
</dbReference>
<sequence>MSRPLYGASLGQAVRRFFKKYTRFSGYASRSEYWWVALASFVLYMVVAIAGGLLFGVLASNSSNMQTTTGSGSASFEAEGGAAIALMVFGLISFAIWVALVVPYLALSWRRLHDAGLPGPMWFLGLIPGVGGLIVLILMLLPTNTERRNPQWEDRTGD</sequence>
<accession>A0A9D1S1E6</accession>
<dbReference type="AlphaFoldDB" id="A0A9D1S1E6"/>
<evidence type="ECO:0000313" key="3">
    <source>
        <dbReference type="Proteomes" id="UP000824151"/>
    </source>
</evidence>
<proteinExistence type="predicted"/>
<feature type="transmembrane region" description="Helical" evidence="1">
    <location>
        <begin position="122"/>
        <end position="141"/>
    </location>
</feature>
<dbReference type="InterPro" id="IPR036259">
    <property type="entry name" value="MFS_trans_sf"/>
</dbReference>
<evidence type="ECO:0000256" key="1">
    <source>
        <dbReference type="SAM" id="Phobius"/>
    </source>
</evidence>
<dbReference type="PANTHER" id="PTHR34980">
    <property type="entry name" value="INNER MEMBRANE PROTEIN-RELATED-RELATED"/>
    <property type="match status" value="1"/>
</dbReference>
<dbReference type="GO" id="GO:0005886">
    <property type="term" value="C:plasma membrane"/>
    <property type="evidence" value="ECO:0007669"/>
    <property type="project" value="TreeGrafter"/>
</dbReference>
<dbReference type="PANTHER" id="PTHR34980:SF2">
    <property type="entry name" value="INNER MEMBRANE PROTEIN YHAH-RELATED"/>
    <property type="match status" value="1"/>
</dbReference>
<dbReference type="Pfam" id="PF05656">
    <property type="entry name" value="DUF805"/>
    <property type="match status" value="1"/>
</dbReference>
<comment type="caution">
    <text evidence="2">The sequence shown here is derived from an EMBL/GenBank/DDBJ whole genome shotgun (WGS) entry which is preliminary data.</text>
</comment>
<keyword evidence="1" id="KW-0472">Membrane</keyword>
<gene>
    <name evidence="2" type="ORF">H9871_03030</name>
</gene>
<protein>
    <submittedName>
        <fullName evidence="2">DUF805 domain-containing protein</fullName>
    </submittedName>
</protein>
<reference evidence="2" key="2">
    <citation type="submission" date="2021-04" db="EMBL/GenBank/DDBJ databases">
        <authorList>
            <person name="Gilroy R."/>
        </authorList>
    </citation>
    <scope>NUCLEOTIDE SEQUENCE</scope>
    <source>
        <strain evidence="2">ChiHejej3B27-3195</strain>
    </source>
</reference>
<organism evidence="2 3">
    <name type="scientific">Candidatus Nesterenkonia stercoripullorum</name>
    <dbReference type="NCBI Taxonomy" id="2838701"/>
    <lineage>
        <taxon>Bacteria</taxon>
        <taxon>Bacillati</taxon>
        <taxon>Actinomycetota</taxon>
        <taxon>Actinomycetes</taxon>
        <taxon>Micrococcales</taxon>
        <taxon>Micrococcaceae</taxon>
        <taxon>Nesterenkonia</taxon>
    </lineage>
</organism>
<name>A0A9D1S1E6_9MICC</name>
<keyword evidence="1" id="KW-1133">Transmembrane helix</keyword>
<feature type="transmembrane region" description="Helical" evidence="1">
    <location>
        <begin position="80"/>
        <end position="102"/>
    </location>
</feature>
<dbReference type="EMBL" id="DXGD01000112">
    <property type="protein sequence ID" value="HIW99095.1"/>
    <property type="molecule type" value="Genomic_DNA"/>
</dbReference>
<dbReference type="SUPFAM" id="SSF103473">
    <property type="entry name" value="MFS general substrate transporter"/>
    <property type="match status" value="1"/>
</dbReference>
<evidence type="ECO:0000313" key="2">
    <source>
        <dbReference type="EMBL" id="HIW99095.1"/>
    </source>
</evidence>
<dbReference type="InterPro" id="IPR008523">
    <property type="entry name" value="DUF805"/>
</dbReference>
<feature type="transmembrane region" description="Helical" evidence="1">
    <location>
        <begin position="33"/>
        <end position="59"/>
    </location>
</feature>
<keyword evidence="1" id="KW-0812">Transmembrane</keyword>
<reference evidence="2" key="1">
    <citation type="journal article" date="2021" name="PeerJ">
        <title>Extensive microbial diversity within the chicken gut microbiome revealed by metagenomics and culture.</title>
        <authorList>
            <person name="Gilroy R."/>
            <person name="Ravi A."/>
            <person name="Getino M."/>
            <person name="Pursley I."/>
            <person name="Horton D.L."/>
            <person name="Alikhan N.F."/>
            <person name="Baker D."/>
            <person name="Gharbi K."/>
            <person name="Hall N."/>
            <person name="Watson M."/>
            <person name="Adriaenssens E.M."/>
            <person name="Foster-Nyarko E."/>
            <person name="Jarju S."/>
            <person name="Secka A."/>
            <person name="Antonio M."/>
            <person name="Oren A."/>
            <person name="Chaudhuri R.R."/>
            <person name="La Ragione R."/>
            <person name="Hildebrand F."/>
            <person name="Pallen M.J."/>
        </authorList>
    </citation>
    <scope>NUCLEOTIDE SEQUENCE</scope>
    <source>
        <strain evidence="2">ChiHejej3B27-3195</strain>
    </source>
</reference>